<evidence type="ECO:0000259" key="1">
    <source>
        <dbReference type="Pfam" id="PF02579"/>
    </source>
</evidence>
<evidence type="ECO:0000313" key="3">
    <source>
        <dbReference type="Proteomes" id="UP000570823"/>
    </source>
</evidence>
<dbReference type="Gene3D" id="3.30.420.130">
    <property type="entry name" value="Dinitrogenase iron-molybdenum cofactor biosynthesis domain"/>
    <property type="match status" value="1"/>
</dbReference>
<keyword evidence="3" id="KW-1185">Reference proteome</keyword>
<organism evidence="2 3">
    <name type="scientific">Methanofollis tationis</name>
    <dbReference type="NCBI Taxonomy" id="81417"/>
    <lineage>
        <taxon>Archaea</taxon>
        <taxon>Methanobacteriati</taxon>
        <taxon>Methanobacteriota</taxon>
        <taxon>Stenosarchaea group</taxon>
        <taxon>Methanomicrobia</taxon>
        <taxon>Methanomicrobiales</taxon>
        <taxon>Methanomicrobiaceae</taxon>
        <taxon>Methanofollis</taxon>
    </lineage>
</organism>
<dbReference type="AlphaFoldDB" id="A0A7K4HLD3"/>
<dbReference type="PANTHER" id="PTHR33937">
    <property type="entry name" value="IRON-MOLYBDENUM PROTEIN-RELATED-RELATED"/>
    <property type="match status" value="1"/>
</dbReference>
<evidence type="ECO:0000313" key="2">
    <source>
        <dbReference type="EMBL" id="NVO66009.1"/>
    </source>
</evidence>
<sequence>MKIAVATDGEGGLDAIVATDFGRGETFTLVEVEGEAIAAVRVVENEGRRMAQGAGIAAAEQALEEGVDAVAGGHFGPHAEEIFREEGIDLVYIPKVTAREAVERYLAHLKGV</sequence>
<comment type="caution">
    <text evidence="2">The sequence shown here is derived from an EMBL/GenBank/DDBJ whole genome shotgun (WGS) entry which is preliminary data.</text>
</comment>
<feature type="domain" description="Dinitrogenase iron-molybdenum cofactor biosynthesis" evidence="1">
    <location>
        <begin position="16"/>
        <end position="106"/>
    </location>
</feature>
<accession>A0A7K4HLD3</accession>
<dbReference type="InterPro" id="IPR036105">
    <property type="entry name" value="DiNase_FeMo-co_biosyn_sf"/>
</dbReference>
<name>A0A7K4HLD3_9EURY</name>
<dbReference type="InterPro" id="IPR051840">
    <property type="entry name" value="NifX/NifY_domain"/>
</dbReference>
<protein>
    <submittedName>
        <fullName evidence="2">Dinitrogenase iron-molybdenum cofactor</fullName>
    </submittedName>
</protein>
<dbReference type="Pfam" id="PF02579">
    <property type="entry name" value="Nitro_FeMo-Co"/>
    <property type="match status" value="1"/>
</dbReference>
<dbReference type="EMBL" id="JABXWR010000001">
    <property type="protein sequence ID" value="NVO66009.1"/>
    <property type="molecule type" value="Genomic_DNA"/>
</dbReference>
<dbReference type="RefSeq" id="WP_176787579.1">
    <property type="nucleotide sequence ID" value="NZ_JABXWR010000001.1"/>
</dbReference>
<proteinExistence type="predicted"/>
<reference evidence="2 3" key="1">
    <citation type="submission" date="2020-06" db="EMBL/GenBank/DDBJ databases">
        <title>Methanofollis fontis sp. nov., a methanogen isolated from marine sediments near a cold seep at Four-Way Closure Ridge offshore southwestern Taiwan.</title>
        <authorList>
            <person name="Chen S.-C."/>
            <person name="Teng N.-H."/>
            <person name="Lin Y.-S."/>
            <person name="Lai M.-C."/>
            <person name="Chen H.-H."/>
            <person name="Wang C.-C."/>
        </authorList>
    </citation>
    <scope>NUCLEOTIDE SEQUENCE [LARGE SCALE GENOMIC DNA]</scope>
    <source>
        <strain evidence="2 3">DSM 2702</strain>
    </source>
</reference>
<gene>
    <name evidence="2" type="ORF">HWN36_01435</name>
</gene>
<dbReference type="Proteomes" id="UP000570823">
    <property type="component" value="Unassembled WGS sequence"/>
</dbReference>
<dbReference type="PANTHER" id="PTHR33937:SF2">
    <property type="entry name" value="DINITROGENASE IRON-MOLYBDENUM COFACTOR BIOSYNTHESIS DOMAIN-CONTAINING PROTEIN"/>
    <property type="match status" value="1"/>
</dbReference>
<dbReference type="InterPro" id="IPR003731">
    <property type="entry name" value="Di-Nase_FeMo-co_biosynth"/>
</dbReference>
<dbReference type="OrthoDB" id="85838at2157"/>
<dbReference type="CDD" id="cd00851">
    <property type="entry name" value="MTH1175"/>
    <property type="match status" value="1"/>
</dbReference>
<dbReference type="InterPro" id="IPR033913">
    <property type="entry name" value="MTH1175_dom"/>
</dbReference>
<dbReference type="SUPFAM" id="SSF53146">
    <property type="entry name" value="Nitrogenase accessory factor-like"/>
    <property type="match status" value="1"/>
</dbReference>